<feature type="compositionally biased region" description="Low complexity" evidence="1">
    <location>
        <begin position="352"/>
        <end position="365"/>
    </location>
</feature>
<feature type="compositionally biased region" description="Low complexity" evidence="1">
    <location>
        <begin position="446"/>
        <end position="459"/>
    </location>
</feature>
<feature type="compositionally biased region" description="Basic and acidic residues" evidence="1">
    <location>
        <begin position="252"/>
        <end position="262"/>
    </location>
</feature>
<dbReference type="EC" id="3.2.1.20" evidence="2"/>
<gene>
    <name evidence="2" type="ORF">AVDCRST_MAG89-1090</name>
</gene>
<evidence type="ECO:0000256" key="1">
    <source>
        <dbReference type="SAM" id="MobiDB-lite"/>
    </source>
</evidence>
<feature type="region of interest" description="Disordered" evidence="1">
    <location>
        <begin position="1"/>
        <end position="46"/>
    </location>
</feature>
<sequence length="539" mass="56573">DGSRGGGAGGGRGAVVATRGDLPDLPALVPGQQRRRGGRPAGDPAAAGLPAVAGCGRGVDQPVLSLAHARLRLRRHRPRGGRQGVRQHRGLRRGGPRGARPGDPGDPGLHPQPHLQPPPLVPGIAALARGAAPRLVHLARPGARRRPAQQLAQRVRRQRVGVGFAHAAVLPAHLSARAAGPQLAQPGRGAGDAPRRALLAGPRRRRPAGGRRAEGDEGPPLPRRSAQSRVRRRFRRPVRCAAARALVGPAGDPRRDRADARRGGWVRRRPGDDRRDLQRGGADRFLLRPRRAGGALSLQLPAHQAAVGRAGDRCGHPALRVAASRGRLAQLGAGQPRPRPRGHPRGPGTGARGRNAAADAAGHADPLLRRRAGDAERRHPARARAGPVGKEPPRARPGARPRPHAHAVGRLAQRGLFRRRAVASPHPRLLAGERACAGARPRVHADPSPRAPGAAPARARAVRRRLGTGGGGGKRARFYPLRGRHTFSGRVEPGLRAGVAAHWGIGDRGARDAAGEPGAAGRPHSPPARRRRVDRAAGV</sequence>
<feature type="region of interest" description="Disordered" evidence="1">
    <location>
        <begin position="325"/>
        <end position="407"/>
    </location>
</feature>
<feature type="non-terminal residue" evidence="2">
    <location>
        <position position="1"/>
    </location>
</feature>
<feature type="region of interest" description="Disordered" evidence="1">
    <location>
        <begin position="181"/>
        <end position="285"/>
    </location>
</feature>
<feature type="compositionally biased region" description="Basic residues" evidence="1">
    <location>
        <begin position="71"/>
        <end position="95"/>
    </location>
</feature>
<keyword evidence="2" id="KW-0326">Glycosidase</keyword>
<keyword evidence="2" id="KW-0378">Hydrolase</keyword>
<feature type="compositionally biased region" description="Basic residues" evidence="1">
    <location>
        <begin position="397"/>
        <end position="407"/>
    </location>
</feature>
<organism evidence="2">
    <name type="scientific">uncultured Gemmatimonadota bacterium</name>
    <dbReference type="NCBI Taxonomy" id="203437"/>
    <lineage>
        <taxon>Bacteria</taxon>
        <taxon>Pseudomonadati</taxon>
        <taxon>Gemmatimonadota</taxon>
        <taxon>environmental samples</taxon>
    </lineage>
</organism>
<name>A0A6J4KQD0_9BACT</name>
<feature type="compositionally biased region" description="Basic and acidic residues" evidence="1">
    <location>
        <begin position="269"/>
        <end position="285"/>
    </location>
</feature>
<dbReference type="GO" id="GO:0004558">
    <property type="term" value="F:alpha-1,4-glucosidase activity"/>
    <property type="evidence" value="ECO:0007669"/>
    <property type="project" value="UniProtKB-EC"/>
</dbReference>
<dbReference type="AlphaFoldDB" id="A0A6J4KQD0"/>
<feature type="compositionally biased region" description="Basic residues" evidence="1">
    <location>
        <begin position="229"/>
        <end position="238"/>
    </location>
</feature>
<evidence type="ECO:0000313" key="2">
    <source>
        <dbReference type="EMBL" id="CAA9310628.1"/>
    </source>
</evidence>
<proteinExistence type="predicted"/>
<feature type="compositionally biased region" description="Basic and acidic residues" evidence="1">
    <location>
        <begin position="366"/>
        <end position="378"/>
    </location>
</feature>
<feature type="non-terminal residue" evidence="2">
    <location>
        <position position="539"/>
    </location>
</feature>
<dbReference type="EMBL" id="CADCTV010000239">
    <property type="protein sequence ID" value="CAA9310628.1"/>
    <property type="molecule type" value="Genomic_DNA"/>
</dbReference>
<feature type="region of interest" description="Disordered" evidence="1">
    <location>
        <begin position="507"/>
        <end position="539"/>
    </location>
</feature>
<feature type="compositionally biased region" description="Low complexity" evidence="1">
    <location>
        <begin position="239"/>
        <end position="251"/>
    </location>
</feature>
<accession>A0A6J4KQD0</accession>
<reference evidence="2" key="1">
    <citation type="submission" date="2020-02" db="EMBL/GenBank/DDBJ databases">
        <authorList>
            <person name="Meier V. D."/>
        </authorList>
    </citation>
    <scope>NUCLEOTIDE SEQUENCE</scope>
    <source>
        <strain evidence="2">AVDCRST_MAG89</strain>
    </source>
</reference>
<feature type="region of interest" description="Disordered" evidence="1">
    <location>
        <begin position="439"/>
        <end position="477"/>
    </location>
</feature>
<feature type="region of interest" description="Disordered" evidence="1">
    <location>
        <begin position="71"/>
        <end position="118"/>
    </location>
</feature>
<feature type="compositionally biased region" description="Gly residues" evidence="1">
    <location>
        <begin position="1"/>
        <end position="13"/>
    </location>
</feature>
<protein>
    <submittedName>
        <fullName evidence="2">GH13_23 / GH13_17 / GH13_31 / GH13_40 / GH13_ 35 / GH13_30 / GH13_16 / GH13_29 / GH13 / GH13_36 / G H13_20 / GH13_4 / GH13_2 / GH13_34 / GH13_1 / GH13 _21 / GH13_19</fullName>
        <ecNumber evidence="2">3.2.1.20</ecNumber>
    </submittedName>
</protein>
<feature type="compositionally biased region" description="Low complexity" evidence="1">
    <location>
        <begin position="98"/>
        <end position="113"/>
    </location>
</feature>